<evidence type="ECO:0000313" key="2">
    <source>
        <dbReference type="Proteomes" id="UP000001034"/>
    </source>
</evidence>
<evidence type="ECO:0000313" key="1">
    <source>
        <dbReference type="EMBL" id="BAG41544.1"/>
    </source>
</evidence>
<keyword evidence="2" id="KW-1185">Reference proteome</keyword>
<dbReference type="RefSeq" id="YP_001949974.1">
    <property type="nucleotide sequence ID" value="NC_010811.2"/>
</dbReference>
<protein>
    <recommendedName>
        <fullName evidence="3">Restriction alleviation protein Lar</fullName>
    </recommendedName>
</protein>
<dbReference type="Pfam" id="PF14354">
    <property type="entry name" value="Lar_restr_allev"/>
    <property type="match status" value="1"/>
</dbReference>
<evidence type="ECO:0008006" key="3">
    <source>
        <dbReference type="Google" id="ProtNLM"/>
    </source>
</evidence>
<sequence length="225" mass="25055">MTTQREPLKPCPFCSGIPTLEEKPNSGVGMWTGGLPPVVERTVTIRCDSCGIPHLYRSTEVKLHASESEARAFIYTQAATVWNLRPTPNAQLTVSVFPIATRPEDGQYIFYWFEPFGTWHAGRYDKASDSVYGRSGFTSVIPEVPFWMPEFEPQATPNAVNDVTLYRELLACAYQLAGLVGAPVKWLDALSNGAEGKLEREVINQLLPITQDQLDPNSFVKSEDQ</sequence>
<accession>B2ZXW8</accession>
<name>B2ZXW8_9CAUD</name>
<reference evidence="1 2" key="1">
    <citation type="journal article" date="2010" name="Virology">
        <title>A jumbo phage infecting the phytopathogen Ralstonia solanacearum defines a new lineage of the Myoviridae family.</title>
        <authorList>
            <person name="Yamada T."/>
            <person name="Satoh S."/>
            <person name="Ishikawa H."/>
            <person name="Fujiwara A."/>
            <person name="Kawasaki T."/>
            <person name="Fujie M."/>
            <person name="Ogata H."/>
        </authorList>
    </citation>
    <scope>NUCLEOTIDE SEQUENCE [LARGE SCALE GENOMIC DNA]</scope>
</reference>
<dbReference type="EMBL" id="AB366653">
    <property type="protein sequence ID" value="BAG41544.1"/>
    <property type="molecule type" value="Genomic_DNA"/>
</dbReference>
<organism evidence="1 2">
    <name type="scientific">Ralstonia phage phiRSL1</name>
    <dbReference type="NCBI Taxonomy" id="1980924"/>
    <lineage>
        <taxon>Viruses</taxon>
        <taxon>Duplodnaviria</taxon>
        <taxon>Heunggongvirae</taxon>
        <taxon>Uroviricota</taxon>
        <taxon>Caudoviricetes</taxon>
        <taxon>Mieseafarmvirus</taxon>
        <taxon>Mieseafarmvirus RSL1</taxon>
    </lineage>
</organism>
<dbReference type="KEGG" id="vg:6369862"/>
<dbReference type="OrthoDB" id="40162at10239"/>
<dbReference type="Proteomes" id="UP000001034">
    <property type="component" value="Segment"/>
</dbReference>
<proteinExistence type="predicted"/>
<dbReference type="GeneID" id="6369862"/>